<gene>
    <name evidence="8" type="ORF">DXA50_14330</name>
</gene>
<name>A0A413IKK9_9BACT</name>
<reference evidence="8 9" key="1">
    <citation type="submission" date="2018-08" db="EMBL/GenBank/DDBJ databases">
        <title>A genome reference for cultivated species of the human gut microbiota.</title>
        <authorList>
            <person name="Zou Y."/>
            <person name="Xue W."/>
            <person name="Luo G."/>
        </authorList>
    </citation>
    <scope>NUCLEOTIDE SEQUENCE [LARGE SCALE GENOMIC DNA]</scope>
    <source>
        <strain evidence="8 9">OF02-7</strain>
    </source>
</reference>
<keyword evidence="4 5" id="KW-0472">Membrane</keyword>
<dbReference type="OrthoDB" id="9811754at2"/>
<dbReference type="PANTHER" id="PTHR30386">
    <property type="entry name" value="MEMBRANE FUSION SUBUNIT OF EMRAB-TOLC MULTIDRUG EFFLUX PUMP"/>
    <property type="match status" value="1"/>
</dbReference>
<evidence type="ECO:0000256" key="4">
    <source>
        <dbReference type="ARBA" id="ARBA00023136"/>
    </source>
</evidence>
<evidence type="ECO:0000256" key="5">
    <source>
        <dbReference type="SAM" id="Phobius"/>
    </source>
</evidence>
<sequence length="344" mass="38279">MNRKTRKAISNAIVVIVVLITFIGVCTHFFHFGKVEYTDNAQVRQHIVPVNSRVQGFIKKVYFDEYQQVRKGDTLAVIEDAEFVLRVAQAEADYQNAITGKHVMTTGVSTTRNNVAVSVAGLQEAKVLLDNAERDYLRYRNLFAQKAVTRQQYDRVETTYLAAKARYELLSCQKKSASLVTLEQSQRLGQTEVGIKVAEAALALARINLSYTVIVAPCDGITGRKNIQEGQLVQAGQTLLHLINEQDKWIVANYKETQLRHIIPGCTVEIEVDAVPNVIFKGKVCSVSQATGASLSLLPQDNSAGNFVKVEQRVPVKIEFSDENDPEAVRLLRAGMNVECTICY</sequence>
<feature type="transmembrane region" description="Helical" evidence="5">
    <location>
        <begin position="12"/>
        <end position="32"/>
    </location>
</feature>
<protein>
    <submittedName>
        <fullName evidence="8">HlyD family secretion protein</fullName>
    </submittedName>
</protein>
<accession>A0A413IKK9</accession>
<evidence type="ECO:0000256" key="1">
    <source>
        <dbReference type="ARBA" id="ARBA00004167"/>
    </source>
</evidence>
<dbReference type="Gene3D" id="2.40.30.170">
    <property type="match status" value="1"/>
</dbReference>
<dbReference type="InterPro" id="IPR050739">
    <property type="entry name" value="MFP"/>
</dbReference>
<dbReference type="RefSeq" id="WP_117775405.1">
    <property type="nucleotide sequence ID" value="NZ_CAUEFF010000028.1"/>
</dbReference>
<dbReference type="InterPro" id="IPR058624">
    <property type="entry name" value="MdtA-like_HH"/>
</dbReference>
<dbReference type="Pfam" id="PF25876">
    <property type="entry name" value="HH_MFP_RND"/>
    <property type="match status" value="1"/>
</dbReference>
<evidence type="ECO:0000256" key="2">
    <source>
        <dbReference type="ARBA" id="ARBA00022692"/>
    </source>
</evidence>
<comment type="caution">
    <text evidence="8">The sequence shown here is derived from an EMBL/GenBank/DDBJ whole genome shotgun (WGS) entry which is preliminary data.</text>
</comment>
<dbReference type="Pfam" id="PF25917">
    <property type="entry name" value="BSH_RND"/>
    <property type="match status" value="1"/>
</dbReference>
<evidence type="ECO:0000259" key="6">
    <source>
        <dbReference type="Pfam" id="PF25876"/>
    </source>
</evidence>
<dbReference type="AlphaFoldDB" id="A0A413IKK9"/>
<dbReference type="GO" id="GO:0016020">
    <property type="term" value="C:membrane"/>
    <property type="evidence" value="ECO:0007669"/>
    <property type="project" value="UniProtKB-SubCell"/>
</dbReference>
<dbReference type="Gene3D" id="2.40.50.100">
    <property type="match status" value="1"/>
</dbReference>
<dbReference type="Gene3D" id="1.10.287.470">
    <property type="entry name" value="Helix hairpin bin"/>
    <property type="match status" value="1"/>
</dbReference>
<organism evidence="8 9">
    <name type="scientific">Butyricimonas virosa</name>
    <dbReference type="NCBI Taxonomy" id="544645"/>
    <lineage>
        <taxon>Bacteria</taxon>
        <taxon>Pseudomonadati</taxon>
        <taxon>Bacteroidota</taxon>
        <taxon>Bacteroidia</taxon>
        <taxon>Bacteroidales</taxon>
        <taxon>Odoribacteraceae</taxon>
        <taxon>Butyricimonas</taxon>
    </lineage>
</organism>
<evidence type="ECO:0000313" key="9">
    <source>
        <dbReference type="Proteomes" id="UP000286063"/>
    </source>
</evidence>
<keyword evidence="2 5" id="KW-0812">Transmembrane</keyword>
<dbReference type="EMBL" id="QSCR01000028">
    <property type="protein sequence ID" value="RGY14668.1"/>
    <property type="molecule type" value="Genomic_DNA"/>
</dbReference>
<dbReference type="SUPFAM" id="SSF111369">
    <property type="entry name" value="HlyD-like secretion proteins"/>
    <property type="match status" value="2"/>
</dbReference>
<dbReference type="Proteomes" id="UP000286063">
    <property type="component" value="Unassembled WGS sequence"/>
</dbReference>
<dbReference type="InterPro" id="IPR058625">
    <property type="entry name" value="MdtA-like_BSH"/>
</dbReference>
<proteinExistence type="predicted"/>
<keyword evidence="3 5" id="KW-1133">Transmembrane helix</keyword>
<comment type="subcellular location">
    <subcellularLocation>
        <location evidence="1">Membrane</location>
        <topology evidence="1">Single-pass membrane protein</topology>
    </subcellularLocation>
</comment>
<evidence type="ECO:0000313" key="8">
    <source>
        <dbReference type="EMBL" id="RGY14668.1"/>
    </source>
</evidence>
<dbReference type="PANTHER" id="PTHR30386:SF26">
    <property type="entry name" value="TRANSPORT PROTEIN COMB"/>
    <property type="match status" value="1"/>
</dbReference>
<feature type="domain" description="Multidrug resistance protein MdtA-like barrel-sandwich hybrid" evidence="7">
    <location>
        <begin position="47"/>
        <end position="239"/>
    </location>
</feature>
<evidence type="ECO:0000259" key="7">
    <source>
        <dbReference type="Pfam" id="PF25917"/>
    </source>
</evidence>
<feature type="domain" description="Multidrug resistance protein MdtA-like alpha-helical hairpin" evidence="6">
    <location>
        <begin position="120"/>
        <end position="212"/>
    </location>
</feature>
<evidence type="ECO:0000256" key="3">
    <source>
        <dbReference type="ARBA" id="ARBA00022989"/>
    </source>
</evidence>